<proteinExistence type="predicted"/>
<gene>
    <name evidence="7" type="primary">CALCR_0</name>
    <name evidence="7" type="ORF">CDAR_22811</name>
</gene>
<dbReference type="GO" id="GO:0017046">
    <property type="term" value="F:peptide hormone binding"/>
    <property type="evidence" value="ECO:0007669"/>
    <property type="project" value="TreeGrafter"/>
</dbReference>
<dbReference type="GO" id="GO:0005886">
    <property type="term" value="C:plasma membrane"/>
    <property type="evidence" value="ECO:0007669"/>
    <property type="project" value="TreeGrafter"/>
</dbReference>
<name>A0AAV4PX49_9ARAC</name>
<dbReference type="PANTHER" id="PTHR45620">
    <property type="entry name" value="PDF RECEPTOR-LIKE PROTEIN-RELATED"/>
    <property type="match status" value="1"/>
</dbReference>
<dbReference type="InterPro" id="IPR017981">
    <property type="entry name" value="GPCR_2-like_7TM"/>
</dbReference>
<sequence length="177" mass="20645">GVTKAPLTVSLILLVCSLISLFFLAVTIFIFFYFKSLQCSRLRVHRNLVVALIIHSLMLVIISLPIVGGPDIPSYRNLSWLCKTVVSIKMYAALCSINWMFVEGMLLHSRITTNIFQKDAPFKLYYLIGWGTVCQIIIRIPVPISKLFRKFTWSKYHKSRHVHRLRMKDIFRYKNYT</sequence>
<dbReference type="PRINTS" id="PR00249">
    <property type="entry name" value="GPCRSECRETIN"/>
</dbReference>
<comment type="subcellular location">
    <subcellularLocation>
        <location evidence="1">Membrane</location>
        <topology evidence="1">Multi-pass membrane protein</topology>
    </subcellularLocation>
</comment>
<feature type="transmembrane region" description="Helical" evidence="5">
    <location>
        <begin position="12"/>
        <end position="34"/>
    </location>
</feature>
<organism evidence="7 8">
    <name type="scientific">Caerostris darwini</name>
    <dbReference type="NCBI Taxonomy" id="1538125"/>
    <lineage>
        <taxon>Eukaryota</taxon>
        <taxon>Metazoa</taxon>
        <taxon>Ecdysozoa</taxon>
        <taxon>Arthropoda</taxon>
        <taxon>Chelicerata</taxon>
        <taxon>Arachnida</taxon>
        <taxon>Araneae</taxon>
        <taxon>Araneomorphae</taxon>
        <taxon>Entelegynae</taxon>
        <taxon>Araneoidea</taxon>
        <taxon>Araneidae</taxon>
        <taxon>Caerostris</taxon>
    </lineage>
</organism>
<feature type="transmembrane region" description="Helical" evidence="5">
    <location>
        <begin position="122"/>
        <end position="142"/>
    </location>
</feature>
<keyword evidence="3 5" id="KW-1133">Transmembrane helix</keyword>
<keyword evidence="7" id="KW-0675">Receptor</keyword>
<evidence type="ECO:0000256" key="3">
    <source>
        <dbReference type="ARBA" id="ARBA00022989"/>
    </source>
</evidence>
<keyword evidence="8" id="KW-1185">Reference proteome</keyword>
<evidence type="ECO:0000313" key="8">
    <source>
        <dbReference type="Proteomes" id="UP001054837"/>
    </source>
</evidence>
<evidence type="ECO:0000313" key="7">
    <source>
        <dbReference type="EMBL" id="GIY00759.1"/>
    </source>
</evidence>
<evidence type="ECO:0000256" key="2">
    <source>
        <dbReference type="ARBA" id="ARBA00022692"/>
    </source>
</evidence>
<dbReference type="GO" id="GO:0007188">
    <property type="term" value="P:adenylate cyclase-modulating G protein-coupled receptor signaling pathway"/>
    <property type="evidence" value="ECO:0007669"/>
    <property type="project" value="TreeGrafter"/>
</dbReference>
<dbReference type="GO" id="GO:0008528">
    <property type="term" value="F:G protein-coupled peptide receptor activity"/>
    <property type="evidence" value="ECO:0007669"/>
    <property type="project" value="TreeGrafter"/>
</dbReference>
<dbReference type="InterPro" id="IPR050332">
    <property type="entry name" value="GPCR_2"/>
</dbReference>
<evidence type="ECO:0000256" key="5">
    <source>
        <dbReference type="SAM" id="Phobius"/>
    </source>
</evidence>
<reference evidence="7 8" key="1">
    <citation type="submission" date="2021-06" db="EMBL/GenBank/DDBJ databases">
        <title>Caerostris darwini draft genome.</title>
        <authorList>
            <person name="Kono N."/>
            <person name="Arakawa K."/>
        </authorList>
    </citation>
    <scope>NUCLEOTIDE SEQUENCE [LARGE SCALE GENOMIC DNA]</scope>
</reference>
<evidence type="ECO:0000259" key="6">
    <source>
        <dbReference type="PROSITE" id="PS50261"/>
    </source>
</evidence>
<feature type="domain" description="G-protein coupled receptors family 2 profile 2" evidence="6">
    <location>
        <begin position="9"/>
        <end position="132"/>
    </location>
</feature>
<protein>
    <submittedName>
        <fullName evidence="7">Calcitonin receptor</fullName>
    </submittedName>
</protein>
<feature type="non-terminal residue" evidence="7">
    <location>
        <position position="1"/>
    </location>
</feature>
<dbReference type="PROSITE" id="PS50261">
    <property type="entry name" value="G_PROTEIN_RECEP_F2_4"/>
    <property type="match status" value="1"/>
</dbReference>
<dbReference type="GO" id="GO:0007166">
    <property type="term" value="P:cell surface receptor signaling pathway"/>
    <property type="evidence" value="ECO:0007669"/>
    <property type="project" value="InterPro"/>
</dbReference>
<dbReference type="EMBL" id="BPLQ01003478">
    <property type="protein sequence ID" value="GIY00759.1"/>
    <property type="molecule type" value="Genomic_DNA"/>
</dbReference>
<feature type="transmembrane region" description="Helical" evidence="5">
    <location>
        <begin position="46"/>
        <end position="66"/>
    </location>
</feature>
<accession>A0AAV4PX49</accession>
<keyword evidence="4 5" id="KW-0472">Membrane</keyword>
<evidence type="ECO:0000256" key="1">
    <source>
        <dbReference type="ARBA" id="ARBA00004141"/>
    </source>
</evidence>
<dbReference type="PANTHER" id="PTHR45620:SF15">
    <property type="entry name" value="DIURETIC HORMONE 44 RECEPTOR 1-RELATED"/>
    <property type="match status" value="1"/>
</dbReference>
<dbReference type="Proteomes" id="UP001054837">
    <property type="component" value="Unassembled WGS sequence"/>
</dbReference>
<dbReference type="Pfam" id="PF00002">
    <property type="entry name" value="7tm_2"/>
    <property type="match status" value="1"/>
</dbReference>
<dbReference type="Gene3D" id="1.20.1070.10">
    <property type="entry name" value="Rhodopsin 7-helix transmembrane proteins"/>
    <property type="match status" value="1"/>
</dbReference>
<keyword evidence="2 5" id="KW-0812">Transmembrane</keyword>
<dbReference type="InterPro" id="IPR000832">
    <property type="entry name" value="GPCR_2_secretin-like"/>
</dbReference>
<dbReference type="AlphaFoldDB" id="A0AAV4PX49"/>
<comment type="caution">
    <text evidence="7">The sequence shown here is derived from an EMBL/GenBank/DDBJ whole genome shotgun (WGS) entry which is preliminary data.</text>
</comment>
<feature type="transmembrane region" description="Helical" evidence="5">
    <location>
        <begin position="78"/>
        <end position="101"/>
    </location>
</feature>
<evidence type="ECO:0000256" key="4">
    <source>
        <dbReference type="ARBA" id="ARBA00023136"/>
    </source>
</evidence>